<dbReference type="Pfam" id="PF24883">
    <property type="entry name" value="NPHP3_N"/>
    <property type="match status" value="1"/>
</dbReference>
<evidence type="ECO:0000256" key="2">
    <source>
        <dbReference type="ARBA" id="ARBA00022737"/>
    </source>
</evidence>
<evidence type="ECO:0000259" key="6">
    <source>
        <dbReference type="Pfam" id="PF24883"/>
    </source>
</evidence>
<evidence type="ECO:0000256" key="3">
    <source>
        <dbReference type="PROSITE-ProRule" id="PRU00221"/>
    </source>
</evidence>
<feature type="repeat" description="WD" evidence="3">
    <location>
        <begin position="1371"/>
        <end position="1412"/>
    </location>
</feature>
<dbReference type="Pfam" id="PF00400">
    <property type="entry name" value="WD40"/>
    <property type="match status" value="14"/>
</dbReference>
<proteinExistence type="predicted"/>
<feature type="repeat" description="WD" evidence="3">
    <location>
        <begin position="1414"/>
        <end position="1455"/>
    </location>
</feature>
<feature type="coiled-coil region" evidence="4">
    <location>
        <begin position="218"/>
        <end position="269"/>
    </location>
</feature>
<evidence type="ECO:0000313" key="8">
    <source>
        <dbReference type="Proteomes" id="UP000541558"/>
    </source>
</evidence>
<keyword evidence="8" id="KW-1185">Reference proteome</keyword>
<dbReference type="InterPro" id="IPR027417">
    <property type="entry name" value="P-loop_NTPase"/>
</dbReference>
<keyword evidence="2" id="KW-0677">Repeat</keyword>
<dbReference type="CDD" id="cd00200">
    <property type="entry name" value="WD40"/>
    <property type="match status" value="3"/>
</dbReference>
<feature type="repeat" description="WD" evidence="3">
    <location>
        <begin position="901"/>
        <end position="935"/>
    </location>
</feature>
<dbReference type="InterPro" id="IPR020472">
    <property type="entry name" value="WD40_PAC1"/>
</dbReference>
<dbReference type="CDD" id="cd21037">
    <property type="entry name" value="MLKL_NTD"/>
    <property type="match status" value="1"/>
</dbReference>
<feature type="repeat" description="WD" evidence="3">
    <location>
        <begin position="1457"/>
        <end position="1498"/>
    </location>
</feature>
<dbReference type="PRINTS" id="PR00320">
    <property type="entry name" value="GPROTEINBRPT"/>
</dbReference>
<evidence type="ECO:0000256" key="1">
    <source>
        <dbReference type="ARBA" id="ARBA00022574"/>
    </source>
</evidence>
<gene>
    <name evidence="7" type="ORF">D9611_007177</name>
</gene>
<evidence type="ECO:0000256" key="4">
    <source>
        <dbReference type="SAM" id="Coils"/>
    </source>
</evidence>
<dbReference type="InterPro" id="IPR056884">
    <property type="entry name" value="NPHP3-like_N"/>
</dbReference>
<dbReference type="SUPFAM" id="SSF50978">
    <property type="entry name" value="WD40 repeat-like"/>
    <property type="match status" value="3"/>
</dbReference>
<dbReference type="OrthoDB" id="538223at2759"/>
<dbReference type="PROSITE" id="PS50294">
    <property type="entry name" value="WD_REPEATS_REGION"/>
    <property type="match status" value="12"/>
</dbReference>
<dbReference type="PROSITE" id="PS00678">
    <property type="entry name" value="WD_REPEATS_1"/>
    <property type="match status" value="7"/>
</dbReference>
<feature type="region of interest" description="Disordered" evidence="5">
    <location>
        <begin position="68"/>
        <end position="121"/>
    </location>
</feature>
<dbReference type="Gene3D" id="2.130.10.10">
    <property type="entry name" value="YVTN repeat-like/Quinoprotein amine dehydrogenase"/>
    <property type="match status" value="5"/>
</dbReference>
<feature type="repeat" description="WD" evidence="3">
    <location>
        <begin position="1328"/>
        <end position="1369"/>
    </location>
</feature>
<feature type="compositionally biased region" description="Polar residues" evidence="5">
    <location>
        <begin position="112"/>
        <end position="121"/>
    </location>
</feature>
<feature type="repeat" description="WD" evidence="3">
    <location>
        <begin position="1022"/>
        <end position="1054"/>
    </location>
</feature>
<organism evidence="7 8">
    <name type="scientific">Ephemerocybe angulata</name>
    <dbReference type="NCBI Taxonomy" id="980116"/>
    <lineage>
        <taxon>Eukaryota</taxon>
        <taxon>Fungi</taxon>
        <taxon>Dikarya</taxon>
        <taxon>Basidiomycota</taxon>
        <taxon>Agaricomycotina</taxon>
        <taxon>Agaricomycetes</taxon>
        <taxon>Agaricomycetidae</taxon>
        <taxon>Agaricales</taxon>
        <taxon>Agaricineae</taxon>
        <taxon>Psathyrellaceae</taxon>
        <taxon>Ephemerocybe</taxon>
    </lineage>
</organism>
<feature type="repeat" description="WD" evidence="3">
    <location>
        <begin position="1195"/>
        <end position="1236"/>
    </location>
</feature>
<comment type="caution">
    <text evidence="7">The sequence shown here is derived from an EMBL/GenBank/DDBJ whole genome shotgun (WGS) entry which is preliminary data.</text>
</comment>
<keyword evidence="4" id="KW-0175">Coiled coil</keyword>
<dbReference type="SMART" id="SM00320">
    <property type="entry name" value="WD40"/>
    <property type="match status" value="14"/>
</dbReference>
<feature type="compositionally biased region" description="Basic residues" evidence="5">
    <location>
        <begin position="1"/>
        <end position="14"/>
    </location>
</feature>
<dbReference type="InterPro" id="IPR036322">
    <property type="entry name" value="WD40_repeat_dom_sf"/>
</dbReference>
<dbReference type="InterPro" id="IPR050349">
    <property type="entry name" value="WD_LIS1/nudF_dynein_reg"/>
</dbReference>
<accession>A0A8H5EWC2</accession>
<dbReference type="InterPro" id="IPR015943">
    <property type="entry name" value="WD40/YVTN_repeat-like_dom_sf"/>
</dbReference>
<feature type="repeat" description="WD" evidence="3">
    <location>
        <begin position="1159"/>
        <end position="1193"/>
    </location>
</feature>
<feature type="repeat" description="WD" evidence="3">
    <location>
        <begin position="1285"/>
        <end position="1326"/>
    </location>
</feature>
<dbReference type="SUPFAM" id="SSF52540">
    <property type="entry name" value="P-loop containing nucleoside triphosphate hydrolases"/>
    <property type="match status" value="1"/>
</dbReference>
<dbReference type="PROSITE" id="PS50082">
    <property type="entry name" value="WD_REPEATS_2"/>
    <property type="match status" value="13"/>
</dbReference>
<dbReference type="InterPro" id="IPR059179">
    <property type="entry name" value="MLKL-like_MCAfunc"/>
</dbReference>
<dbReference type="InterPro" id="IPR001680">
    <property type="entry name" value="WD40_rpt"/>
</dbReference>
<reference evidence="7 8" key="1">
    <citation type="journal article" date="2020" name="ISME J.">
        <title>Uncovering the hidden diversity of litter-decomposition mechanisms in mushroom-forming fungi.</title>
        <authorList>
            <person name="Floudas D."/>
            <person name="Bentzer J."/>
            <person name="Ahren D."/>
            <person name="Johansson T."/>
            <person name="Persson P."/>
            <person name="Tunlid A."/>
        </authorList>
    </citation>
    <scope>NUCLEOTIDE SEQUENCE [LARGE SCALE GENOMIC DNA]</scope>
    <source>
        <strain evidence="7 8">CBS 175.51</strain>
    </source>
</reference>
<feature type="repeat" description="WD" evidence="3">
    <location>
        <begin position="1065"/>
        <end position="1106"/>
    </location>
</feature>
<feature type="repeat" description="WD" evidence="3">
    <location>
        <begin position="1251"/>
        <end position="1283"/>
    </location>
</feature>
<feature type="repeat" description="WD" evidence="3">
    <location>
        <begin position="1108"/>
        <end position="1149"/>
    </location>
</feature>
<dbReference type="EMBL" id="JAACJK010000221">
    <property type="protein sequence ID" value="KAF5314759.1"/>
    <property type="molecule type" value="Genomic_DNA"/>
</dbReference>
<name>A0A8H5EWC2_9AGAR</name>
<protein>
    <recommendedName>
        <fullName evidence="6">Nephrocystin 3-like N-terminal domain-containing protein</fullName>
    </recommendedName>
</protein>
<evidence type="ECO:0000256" key="5">
    <source>
        <dbReference type="SAM" id="MobiDB-lite"/>
    </source>
</evidence>
<dbReference type="Gene3D" id="3.40.50.300">
    <property type="entry name" value="P-loop containing nucleotide triphosphate hydrolases"/>
    <property type="match status" value="1"/>
</dbReference>
<dbReference type="InterPro" id="IPR019775">
    <property type="entry name" value="WD40_repeat_CS"/>
</dbReference>
<dbReference type="Proteomes" id="UP000541558">
    <property type="component" value="Unassembled WGS sequence"/>
</dbReference>
<sequence length="1596" mass="174519">MDRPHKHDRAKNWFKGHLPCFRSRSRSPAPTRPDVSKVHSHQPTARPTATLVGAQDFQAGGVQIEGPAIAPITDELRETGTTSPLSGRGKRANERPDQAPSSTVNPSPNPPQGSVSAEAQTNDNCTVGSLEAGYKPQTLRNKVYQGVKATLRTVVAVTDAFPPLKSTAAALLVICDTIDRYSENPKEFNKLLLRVELLAKTIESCPSPDLRQSLASRFEKMSKDLDMMKRKVEEKTAEDRWKISRAILSEQDKQEISDLTNQISRLIEETMFEVTIKNGSWTLQIIGEIGWMKGQLNTIEDKIDLHTAIMNHVKESLQVQRLLEKLRNVKGAEFSHRSQGSGCIPGSRVALINQLLEWAGDLKSPHLFWLSGLAGTGKTAVSKTFCSLLHEEGRLGGSHFCSLKAADRRDVSSILPALAKILAKAHAGFCCALQTVVDQSDSDPMDMDLSTQYAKLILEPAQEAFANGECVVFCVDALDECHGHESIEEFISAVLSKAPTCHLKFFLTSRPEYSVRQSFKSSTRHGSLRLHEIEGHIVRSDILLYLQAQFKSVDILHEHYKSEWPSSHIQAIADFCGNMFIVASTAFKYITAPNGSCLKRFQDFVQSTSDLKREEIDALYERILTEAFKGLEDDEVKLVQRSLSLLLTAQRPLSVYDYAKLLGVEIWQVRDAFKALHSVVQIPDEGQDDAAISIFHASFSDYVTSERCRAERTRWAVVISVAHSATAGACFSVMDAQLCMGVSGAKTSYKANDEQPEPLSVSTELAYACTTWGEHVMEAGVEHWKSKLREFLSGTAVLHWLEALSVVRDVQYAYTILWRLAKMLGPTELGSLLSDVGDFTHNFHTPISHSAPHLYLSALPCYAAIKKPDQASFPELKGVPKVHHRPLGGPQVLTVNAGRCITSVAFSPDSKTFASADNDGTVRIFNAQTGQVVAGPFKEHMGYVSSVVFSPDGRKIATGCGETVQVWDVQMAQLALDPLTGHTRAVNSVDFSSDGRYIVSGSDDKTVRVWDAQTGQPAFDSSAIQTTAVKSVAFSPSGRYIVFGSSDNTVQVWDTLTHQLALDPFTGHTDQVYSVAFSPDGRKVVSGSDDHTIRVWDAKTGLPVSDPFIGHTNLVRSVAFSPDGTHIVSGSNDWTVRVWGAQTGQPASNPFTGHCTHMVWSAAFSPDGRHVISGSADGTIQVWNIQSGQPASDPRIGHTSAVHSVAFSPDGRCILSGSYNYTVGVWDVQTGQPAVALDSYPLHSEWARGRSLAFSPDGSRVIFGSNDGTIQVWDVQTGQPVLGPLTGHEERVTCVAFSPDGNHIASGSADKTVRVWDARTGNPALNSFKGHTDWIKAVAFSPDGRHIVSGSDDNTAQVWDVQTGQLTLAPFNGRDRSVRSVAFSPEGRHVASGSDGRTIQVWDTQTGQVTVGPFGEHTSWVLSVAFSPDGRYIVSGSEDKTVRVWDAQTGKAALDPFVGHTDAINSVSFSPDGSCVASGSDDKTVRVWKIPQAHEFRESQECVFLHEYPHGCTTIGDDGWLRNTNGDVLMWIPPSFRDGLYICGLQHIIGKVATTKIELQDAICHGERWLRCQDSPLANPTTGRISWPMPCLKVLI</sequence>
<dbReference type="PANTHER" id="PTHR44129">
    <property type="entry name" value="WD REPEAT-CONTAINING PROTEIN POP1"/>
    <property type="match status" value="1"/>
</dbReference>
<feature type="domain" description="Nephrocystin 3-like N-terminal" evidence="6">
    <location>
        <begin position="355"/>
        <end position="510"/>
    </location>
</feature>
<feature type="repeat" description="WD" evidence="3">
    <location>
        <begin position="979"/>
        <end position="1020"/>
    </location>
</feature>
<evidence type="ECO:0000313" key="7">
    <source>
        <dbReference type="EMBL" id="KAF5314759.1"/>
    </source>
</evidence>
<feature type="region of interest" description="Disordered" evidence="5">
    <location>
        <begin position="1"/>
        <end position="49"/>
    </location>
</feature>
<keyword evidence="1 3" id="KW-0853">WD repeat</keyword>